<protein>
    <submittedName>
        <fullName evidence="1">Uncharacterized protein</fullName>
    </submittedName>
</protein>
<name>A0ABW3AR61_9SPHI</name>
<keyword evidence="2" id="KW-1185">Reference proteome</keyword>
<evidence type="ECO:0000313" key="2">
    <source>
        <dbReference type="Proteomes" id="UP001597010"/>
    </source>
</evidence>
<reference evidence="2" key="1">
    <citation type="journal article" date="2019" name="Int. J. Syst. Evol. Microbiol.">
        <title>The Global Catalogue of Microorganisms (GCM) 10K type strain sequencing project: providing services to taxonomists for standard genome sequencing and annotation.</title>
        <authorList>
            <consortium name="The Broad Institute Genomics Platform"/>
            <consortium name="The Broad Institute Genome Sequencing Center for Infectious Disease"/>
            <person name="Wu L."/>
            <person name="Ma J."/>
        </authorList>
    </citation>
    <scope>NUCLEOTIDE SEQUENCE [LARGE SCALE GENOMIC DNA]</scope>
    <source>
        <strain evidence="2">CCUG 61484</strain>
    </source>
</reference>
<gene>
    <name evidence="1" type="ORF">ACFQZX_06485</name>
</gene>
<dbReference type="EMBL" id="JBHTHZ010000003">
    <property type="protein sequence ID" value="MFD0793258.1"/>
    <property type="molecule type" value="Genomic_DNA"/>
</dbReference>
<evidence type="ECO:0000313" key="1">
    <source>
        <dbReference type="EMBL" id="MFD0793258.1"/>
    </source>
</evidence>
<accession>A0ABW3AR61</accession>
<proteinExistence type="predicted"/>
<sequence length="125" mass="14555">MLSQSEHVEDLCAWLMVRQAHHDTLTEEIASFLAMTWEEISSLTNPTPPSLNAALADCGWYRHSNTTAFHSKLARPQSFSLVRFFLRKKEMNIHWRRYNTTIPNEEPAEEIATLLTGMMRREYSL</sequence>
<dbReference type="Proteomes" id="UP001597010">
    <property type="component" value="Unassembled WGS sequence"/>
</dbReference>
<comment type="caution">
    <text evidence="1">The sequence shown here is derived from an EMBL/GenBank/DDBJ whole genome shotgun (WGS) entry which is preliminary data.</text>
</comment>
<organism evidence="1 2">
    <name type="scientific">Mucilaginibacter litoreus</name>
    <dbReference type="NCBI Taxonomy" id="1048221"/>
    <lineage>
        <taxon>Bacteria</taxon>
        <taxon>Pseudomonadati</taxon>
        <taxon>Bacteroidota</taxon>
        <taxon>Sphingobacteriia</taxon>
        <taxon>Sphingobacteriales</taxon>
        <taxon>Sphingobacteriaceae</taxon>
        <taxon>Mucilaginibacter</taxon>
    </lineage>
</organism>